<accession>A0A2U3XV72</accession>
<dbReference type="RefSeq" id="XP_006735361.1">
    <property type="nucleotide sequence ID" value="XM_006735298.2"/>
</dbReference>
<dbReference type="PANTHER" id="PTHR19441:SF97">
    <property type="entry name" value="WAP FOUR-DISULFIDE CORE DOMAIN PROTEIN 3"/>
    <property type="match status" value="1"/>
</dbReference>
<organism evidence="3 4">
    <name type="scientific">Leptonychotes weddellii</name>
    <name type="common">Weddell seal</name>
    <name type="synonym">Otaria weddellii</name>
    <dbReference type="NCBI Taxonomy" id="9713"/>
    <lineage>
        <taxon>Eukaryota</taxon>
        <taxon>Metazoa</taxon>
        <taxon>Chordata</taxon>
        <taxon>Craniata</taxon>
        <taxon>Vertebrata</taxon>
        <taxon>Euteleostomi</taxon>
        <taxon>Mammalia</taxon>
        <taxon>Eutheria</taxon>
        <taxon>Laurasiatheria</taxon>
        <taxon>Carnivora</taxon>
        <taxon>Caniformia</taxon>
        <taxon>Pinnipedia</taxon>
        <taxon>Phocidae</taxon>
        <taxon>Monachinae</taxon>
        <taxon>Lobodontini</taxon>
        <taxon>Leptonychotes</taxon>
    </lineage>
</organism>
<sequence length="113" mass="11869">MAESGGECPADPLPCEELCDRDESCPQGHKCCSSGCGHSCRGDIKGGRAGDCPHILVGLCIVNCMMDENCQAGEKCCKSGCGRFCVPPVQPPELATNPNWTLRSDSALETPVP</sequence>
<protein>
    <submittedName>
        <fullName evidence="4">WAP four-disulfide core domain protein 3-like</fullName>
    </submittedName>
</protein>
<dbReference type="GO" id="GO:0005615">
    <property type="term" value="C:extracellular space"/>
    <property type="evidence" value="ECO:0007669"/>
    <property type="project" value="TreeGrafter"/>
</dbReference>
<keyword evidence="3" id="KW-1185">Reference proteome</keyword>
<dbReference type="InterPro" id="IPR036645">
    <property type="entry name" value="Elafin-like_sf"/>
</dbReference>
<dbReference type="InterPro" id="IPR050514">
    <property type="entry name" value="WAP_four-disulfide_core"/>
</dbReference>
<dbReference type="Gene3D" id="4.10.75.10">
    <property type="entry name" value="Elafin-like"/>
    <property type="match status" value="2"/>
</dbReference>
<dbReference type="AlphaFoldDB" id="A0A2U3XV72"/>
<dbReference type="GO" id="GO:0019731">
    <property type="term" value="P:antibacterial humoral response"/>
    <property type="evidence" value="ECO:0007669"/>
    <property type="project" value="TreeGrafter"/>
</dbReference>
<dbReference type="InterPro" id="IPR008197">
    <property type="entry name" value="WAP_dom"/>
</dbReference>
<keyword evidence="1" id="KW-0646">Protease inhibitor</keyword>
<name>A0A2U3XV72_LEPWE</name>
<dbReference type="GO" id="GO:0045087">
    <property type="term" value="P:innate immune response"/>
    <property type="evidence" value="ECO:0007669"/>
    <property type="project" value="TreeGrafter"/>
</dbReference>
<feature type="domain" description="WAP" evidence="2">
    <location>
        <begin position="1"/>
        <end position="44"/>
    </location>
</feature>
<evidence type="ECO:0000256" key="1">
    <source>
        <dbReference type="ARBA" id="ARBA00022690"/>
    </source>
</evidence>
<evidence type="ECO:0000313" key="4">
    <source>
        <dbReference type="RefSeq" id="XP_006735361.1"/>
    </source>
</evidence>
<reference evidence="4" key="1">
    <citation type="submission" date="2025-08" db="UniProtKB">
        <authorList>
            <consortium name="RefSeq"/>
        </authorList>
    </citation>
    <scope>IDENTIFICATION</scope>
    <source>
        <tissue evidence="4">Liver</tissue>
    </source>
</reference>
<dbReference type="Proteomes" id="UP000245341">
    <property type="component" value="Unplaced"/>
</dbReference>
<feature type="domain" description="WAP" evidence="2">
    <location>
        <begin position="45"/>
        <end position="89"/>
    </location>
</feature>
<dbReference type="GO" id="GO:0004867">
    <property type="term" value="F:serine-type endopeptidase inhibitor activity"/>
    <property type="evidence" value="ECO:0007669"/>
    <property type="project" value="TreeGrafter"/>
</dbReference>
<proteinExistence type="predicted"/>
<evidence type="ECO:0000313" key="3">
    <source>
        <dbReference type="Proteomes" id="UP000245341"/>
    </source>
</evidence>
<dbReference type="GeneID" id="102748252"/>
<dbReference type="SUPFAM" id="SSF57256">
    <property type="entry name" value="Elafin-like"/>
    <property type="match status" value="2"/>
</dbReference>
<dbReference type="SMART" id="SM00217">
    <property type="entry name" value="WAP"/>
    <property type="match status" value="2"/>
</dbReference>
<gene>
    <name evidence="4" type="primary">LOC102748252</name>
</gene>
<evidence type="ECO:0000259" key="2">
    <source>
        <dbReference type="PROSITE" id="PS51390"/>
    </source>
</evidence>
<dbReference type="PRINTS" id="PR00003">
    <property type="entry name" value="4DISULPHCORE"/>
</dbReference>
<dbReference type="KEGG" id="lww:102748252"/>
<dbReference type="PANTHER" id="PTHR19441">
    <property type="entry name" value="WHEY ACDIC PROTEIN WAP"/>
    <property type="match status" value="1"/>
</dbReference>
<dbReference type="OrthoDB" id="4473401at2759"/>
<dbReference type="PROSITE" id="PS51390">
    <property type="entry name" value="WAP"/>
    <property type="match status" value="2"/>
</dbReference>
<dbReference type="Pfam" id="PF00095">
    <property type="entry name" value="WAP"/>
    <property type="match status" value="2"/>
</dbReference>